<evidence type="ECO:0000313" key="9">
    <source>
        <dbReference type="Proteomes" id="UP000192923"/>
    </source>
</evidence>
<feature type="signal peptide" evidence="6">
    <location>
        <begin position="1"/>
        <end position="24"/>
    </location>
</feature>
<dbReference type="PROSITE" id="PS00523">
    <property type="entry name" value="SULFATASE_1"/>
    <property type="match status" value="1"/>
</dbReference>
<evidence type="ECO:0000256" key="6">
    <source>
        <dbReference type="SAM" id="SignalP"/>
    </source>
</evidence>
<evidence type="ECO:0000256" key="1">
    <source>
        <dbReference type="ARBA" id="ARBA00008779"/>
    </source>
</evidence>
<sequence length="813" mass="88459">MLKFPLSRYALALLGLVSAVPAAAKGAKPAPGPAALDRSVLPIAPPQYPAIKELDARKAKIPPRFEVKAPPGAPNVVIVLLDDFGFGQSSAFGGAINMPTLDRLAQQGLKYNQFHVTALCSPTRAALLTGRNHHSANAGAVMDIATGFPGYNGVRPNAIAPLAEILRLNGYSTAAFGKYHETPPWEVSPSGPTDRWPTRSGFDKFYGFIGGETNMWAPTIYDGVARVEPPRDPHYHFTTDMTNQAIAWVRQQQSLTPDRPFFVYYAPGATHAPHHVPKEWADKYKGRFDAGWDRYREETLARQKQLGVVPPNTQLAPTPEAIPAWNTLGEPERQVYARQMEVYAGFGEHTDHEIGRLVQTLEELGEMDNTLFVYIVGDNGASPEGSMAGAANEMNSLFNGIPESLEQKTKRLDSWGGPETFPHYAVGWANAGNAPFNYGKQVASRFGGNQNPMVIHWPQGIQAKGEIRSQFHHVIDIAPTVLEAAHIPQPKLVNGTTQKPMEGVSLAYTFNDAKAGSRHHTQYFEIVGNRGIYHDGWFAGTVHKAPWEPKPRAALDQDQWELYRVVDDFSQAQDLAAKNPAKLKELQALFLKEAVKYQVLPLDDRTVERLDPTVAGRPDLMAGRTSLTLYPGGVGMAENAFINIKNRSHSITAELEIPKGGAEGVVVAQGGRFAGWSLYFKDGKPVYLYNWVGMEQYKIAAPEAPHAGKATLRYEFAYDGGGRGKGGTGRLFIDGKKVAEGRIEKTVPNLFSADETANVGVDGETPVSADYKQGENHFTGQIVKVTLDAPAPPPGAVAATPPPPPPPATPRAP</sequence>
<protein>
    <submittedName>
        <fullName evidence="8">Arylsulfatase</fullName>
    </submittedName>
</protein>
<reference evidence="8 9" key="1">
    <citation type="submission" date="2016-12" db="EMBL/GenBank/DDBJ databases">
        <authorList>
            <person name="Song W.-J."/>
            <person name="Kurnit D.M."/>
        </authorList>
    </citation>
    <scope>NUCLEOTIDE SEQUENCE [LARGE SCALE GENOMIC DNA]</scope>
    <source>
        <strain evidence="8 9">175</strain>
    </source>
</reference>
<dbReference type="STRING" id="1760988.SAMN02949497_3847"/>
<gene>
    <name evidence="8" type="ORF">SAMN02949497_3847</name>
</gene>
<accession>A0A1Y6D0J0</accession>
<dbReference type="CDD" id="cd16025">
    <property type="entry name" value="PAS_like"/>
    <property type="match status" value="1"/>
</dbReference>
<name>A0A1Y6D0J0_9GAMM</name>
<evidence type="ECO:0000256" key="4">
    <source>
        <dbReference type="ARBA" id="ARBA00022837"/>
    </source>
</evidence>
<keyword evidence="3" id="KW-0378">Hydrolase</keyword>
<feature type="chain" id="PRO_5013255324" evidence="6">
    <location>
        <begin position="25"/>
        <end position="813"/>
    </location>
</feature>
<proteinExistence type="inferred from homology"/>
<dbReference type="GO" id="GO:0046872">
    <property type="term" value="F:metal ion binding"/>
    <property type="evidence" value="ECO:0007669"/>
    <property type="project" value="UniProtKB-KW"/>
</dbReference>
<dbReference type="Gene3D" id="3.30.1120.10">
    <property type="match status" value="1"/>
</dbReference>
<dbReference type="Pfam" id="PF00884">
    <property type="entry name" value="Sulfatase"/>
    <property type="match status" value="1"/>
</dbReference>
<comment type="similarity">
    <text evidence="1">Belongs to the sulfatase family.</text>
</comment>
<feature type="region of interest" description="Disordered" evidence="5">
    <location>
        <begin position="787"/>
        <end position="813"/>
    </location>
</feature>
<feature type="compositionally biased region" description="Pro residues" evidence="5">
    <location>
        <begin position="790"/>
        <end position="813"/>
    </location>
</feature>
<evidence type="ECO:0000256" key="3">
    <source>
        <dbReference type="ARBA" id="ARBA00022801"/>
    </source>
</evidence>
<keyword evidence="2" id="KW-0479">Metal-binding</keyword>
<evidence type="ECO:0000256" key="2">
    <source>
        <dbReference type="ARBA" id="ARBA00022723"/>
    </source>
</evidence>
<keyword evidence="4" id="KW-0106">Calcium</keyword>
<keyword evidence="6" id="KW-0732">Signal</keyword>
<evidence type="ECO:0000259" key="7">
    <source>
        <dbReference type="Pfam" id="PF00884"/>
    </source>
</evidence>
<dbReference type="InterPro" id="IPR024607">
    <property type="entry name" value="Sulfatase_CS"/>
</dbReference>
<dbReference type="InterPro" id="IPR050738">
    <property type="entry name" value="Sulfatase"/>
</dbReference>
<feature type="domain" description="Sulfatase N-terminal" evidence="7">
    <location>
        <begin position="74"/>
        <end position="487"/>
    </location>
</feature>
<dbReference type="InterPro" id="IPR000917">
    <property type="entry name" value="Sulfatase_N"/>
</dbReference>
<dbReference type="PANTHER" id="PTHR42693">
    <property type="entry name" value="ARYLSULFATASE FAMILY MEMBER"/>
    <property type="match status" value="1"/>
</dbReference>
<dbReference type="PANTHER" id="PTHR42693:SF43">
    <property type="entry name" value="BLL2667 PROTEIN"/>
    <property type="match status" value="1"/>
</dbReference>
<evidence type="ECO:0000313" key="8">
    <source>
        <dbReference type="EMBL" id="SMF96448.1"/>
    </source>
</evidence>
<dbReference type="Gene3D" id="3.40.720.10">
    <property type="entry name" value="Alkaline Phosphatase, subunit A"/>
    <property type="match status" value="1"/>
</dbReference>
<dbReference type="Proteomes" id="UP000192923">
    <property type="component" value="Unassembled WGS sequence"/>
</dbReference>
<dbReference type="RefSeq" id="WP_085215333.1">
    <property type="nucleotide sequence ID" value="NZ_FXAM01000001.1"/>
</dbReference>
<dbReference type="AlphaFoldDB" id="A0A1Y6D0J0"/>
<dbReference type="GO" id="GO:0016787">
    <property type="term" value="F:hydrolase activity"/>
    <property type="evidence" value="ECO:0007669"/>
    <property type="project" value="UniProtKB-KW"/>
</dbReference>
<keyword evidence="9" id="KW-1185">Reference proteome</keyword>
<dbReference type="OrthoDB" id="974590at2"/>
<evidence type="ECO:0000256" key="5">
    <source>
        <dbReference type="SAM" id="MobiDB-lite"/>
    </source>
</evidence>
<organism evidence="8 9">
    <name type="scientific">Methylomagnum ishizawai</name>
    <dbReference type="NCBI Taxonomy" id="1760988"/>
    <lineage>
        <taxon>Bacteria</taxon>
        <taxon>Pseudomonadati</taxon>
        <taxon>Pseudomonadota</taxon>
        <taxon>Gammaproteobacteria</taxon>
        <taxon>Methylococcales</taxon>
        <taxon>Methylococcaceae</taxon>
        <taxon>Methylomagnum</taxon>
    </lineage>
</organism>
<dbReference type="EMBL" id="FXAM01000001">
    <property type="protein sequence ID" value="SMF96448.1"/>
    <property type="molecule type" value="Genomic_DNA"/>
</dbReference>
<dbReference type="SUPFAM" id="SSF53649">
    <property type="entry name" value="Alkaline phosphatase-like"/>
    <property type="match status" value="1"/>
</dbReference>
<dbReference type="InterPro" id="IPR017850">
    <property type="entry name" value="Alkaline_phosphatase_core_sf"/>
</dbReference>